<dbReference type="Pfam" id="PF03024">
    <property type="entry name" value="Folate_rec"/>
    <property type="match status" value="1"/>
</dbReference>
<keyword evidence="3" id="KW-1015">Disulfide bond</keyword>
<evidence type="ECO:0000256" key="3">
    <source>
        <dbReference type="ARBA" id="ARBA00023157"/>
    </source>
</evidence>
<proteinExistence type="inferred from homology"/>
<dbReference type="AlphaFoldDB" id="A0AAN8GQI9"/>
<evidence type="ECO:0000256" key="5">
    <source>
        <dbReference type="SAM" id="SignalP"/>
    </source>
</evidence>
<sequence length="252" mass="27724">MGVTSRPLLLAGVYLLAALIGGAHSEGVCLQDAKHKATPSPEPNLTECGLYADNSCCTEEDIPDVSHVPSALNKNKPWDKCGPLSSECEGFLKRVSCFYRCSPDAARWPHPQRRSYIQAVPLCHSFCRDWFDACRMDMTCARNWARDPRGQNCTGTCVSYQQMYQHGRDLCESLWGDAFLSVEDEPEDAGETGGLSRTTQRSWTPPRRACLSTAPRARPSCPPQARGNRKGNSVLRKRSLVVDDVEGSGSGL</sequence>
<dbReference type="GO" id="GO:1902444">
    <property type="term" value="F:riboflavin binding"/>
    <property type="evidence" value="ECO:0007669"/>
    <property type="project" value="TreeGrafter"/>
</dbReference>
<organism evidence="7 8">
    <name type="scientific">Champsocephalus esox</name>
    <name type="common">pike icefish</name>
    <dbReference type="NCBI Taxonomy" id="159716"/>
    <lineage>
        <taxon>Eukaryota</taxon>
        <taxon>Metazoa</taxon>
        <taxon>Chordata</taxon>
        <taxon>Craniata</taxon>
        <taxon>Vertebrata</taxon>
        <taxon>Euteleostomi</taxon>
        <taxon>Actinopterygii</taxon>
        <taxon>Neopterygii</taxon>
        <taxon>Teleostei</taxon>
        <taxon>Neoteleostei</taxon>
        <taxon>Acanthomorphata</taxon>
        <taxon>Eupercaria</taxon>
        <taxon>Perciformes</taxon>
        <taxon>Notothenioidei</taxon>
        <taxon>Channichthyidae</taxon>
        <taxon>Champsocephalus</taxon>
    </lineage>
</organism>
<dbReference type="InterPro" id="IPR004269">
    <property type="entry name" value="Folate_rcpt"/>
</dbReference>
<accession>A0AAN8GQI9</accession>
<protein>
    <recommendedName>
        <fullName evidence="6">Folate receptor-like domain-containing protein</fullName>
    </recommendedName>
</protein>
<evidence type="ECO:0000256" key="2">
    <source>
        <dbReference type="ARBA" id="ARBA00022729"/>
    </source>
</evidence>
<dbReference type="InterPro" id="IPR018143">
    <property type="entry name" value="Folate_rcpt-like"/>
</dbReference>
<feature type="chain" id="PRO_5042906228" description="Folate receptor-like domain-containing protein" evidence="5">
    <location>
        <begin position="26"/>
        <end position="252"/>
    </location>
</feature>
<reference evidence="7 8" key="1">
    <citation type="journal article" date="2023" name="Mol. Biol. Evol.">
        <title>Genomics of Secondarily Temperate Adaptation in the Only Non-Antarctic Icefish.</title>
        <authorList>
            <person name="Rivera-Colon A.G."/>
            <person name="Rayamajhi N."/>
            <person name="Minhas B.F."/>
            <person name="Madrigal G."/>
            <person name="Bilyk K.T."/>
            <person name="Yoon V."/>
            <person name="Hune M."/>
            <person name="Gregory S."/>
            <person name="Cheng C.H.C."/>
            <person name="Catchen J.M."/>
        </authorList>
    </citation>
    <scope>NUCLEOTIDE SEQUENCE [LARGE SCALE GENOMIC DNA]</scope>
    <source>
        <strain evidence="7">JC2023a</strain>
    </source>
</reference>
<name>A0AAN8GQI9_9TELE</name>
<dbReference type="GO" id="GO:0038023">
    <property type="term" value="F:signaling receptor activity"/>
    <property type="evidence" value="ECO:0007669"/>
    <property type="project" value="TreeGrafter"/>
</dbReference>
<dbReference type="PANTHER" id="PTHR10517:SF25">
    <property type="entry name" value="RETBINDIN ISOFORM X1"/>
    <property type="match status" value="1"/>
</dbReference>
<keyword evidence="8" id="KW-1185">Reference proteome</keyword>
<evidence type="ECO:0000313" key="8">
    <source>
        <dbReference type="Proteomes" id="UP001335648"/>
    </source>
</evidence>
<keyword evidence="2 5" id="KW-0732">Signal</keyword>
<feature type="signal peptide" evidence="5">
    <location>
        <begin position="1"/>
        <end position="25"/>
    </location>
</feature>
<feature type="region of interest" description="Disordered" evidence="4">
    <location>
        <begin position="185"/>
        <end position="252"/>
    </location>
</feature>
<evidence type="ECO:0000256" key="1">
    <source>
        <dbReference type="ARBA" id="ARBA00007932"/>
    </source>
</evidence>
<evidence type="ECO:0000259" key="6">
    <source>
        <dbReference type="Pfam" id="PF03024"/>
    </source>
</evidence>
<dbReference type="Proteomes" id="UP001335648">
    <property type="component" value="Unassembled WGS sequence"/>
</dbReference>
<gene>
    <name evidence="7" type="ORF">CesoFtcFv8_019179</name>
</gene>
<dbReference type="PANTHER" id="PTHR10517">
    <property type="entry name" value="FOLATE RECEPTOR"/>
    <property type="match status" value="1"/>
</dbReference>
<dbReference type="GO" id="GO:0009897">
    <property type="term" value="C:external side of plasma membrane"/>
    <property type="evidence" value="ECO:0007669"/>
    <property type="project" value="TreeGrafter"/>
</dbReference>
<evidence type="ECO:0000256" key="4">
    <source>
        <dbReference type="SAM" id="MobiDB-lite"/>
    </source>
</evidence>
<dbReference type="GO" id="GO:0032217">
    <property type="term" value="F:riboflavin transmembrane transporter activity"/>
    <property type="evidence" value="ECO:0007669"/>
    <property type="project" value="TreeGrafter"/>
</dbReference>
<comment type="caution">
    <text evidence="7">The sequence shown here is derived from an EMBL/GenBank/DDBJ whole genome shotgun (WGS) entry which is preliminary data.</text>
</comment>
<dbReference type="EMBL" id="JAULUE010002060">
    <property type="protein sequence ID" value="KAK5885474.1"/>
    <property type="molecule type" value="Genomic_DNA"/>
</dbReference>
<comment type="similarity">
    <text evidence="1">Belongs to the folate receptor family.</text>
</comment>
<feature type="domain" description="Folate receptor-like" evidence="6">
    <location>
        <begin position="28"/>
        <end position="185"/>
    </location>
</feature>
<evidence type="ECO:0000313" key="7">
    <source>
        <dbReference type="EMBL" id="KAK5885474.1"/>
    </source>
</evidence>